<gene>
    <name evidence="12" type="primary">ZNF235</name>
    <name evidence="12" type="ORF">g.7200</name>
</gene>
<feature type="compositionally biased region" description="Low complexity" evidence="10">
    <location>
        <begin position="211"/>
        <end position="230"/>
    </location>
</feature>
<sequence>MKTTNMKIPLDLTSKRSPAPGSPSSISATKSGLIAKKIRKRTMLPCEHCGKEFDRPSLLTRHLRTHTGEKPHICDICSKGFSTSSSLNTHRRIHTGDKPHRCPTCNKCFTASSNLYYHRMTHNKEKPHKCHLCSKSFPTPGDLKSHMYVHDGSWPFKCPVCDRGFSKPTNLKNHMYIHTGDKPHKCDICDKHFALACNLRAHIRTHHEGGDSTISTNSNLDTSSDLSSINPLNVGSELSAPLHEQKHQSAESVSKSNSHKQLRTTASMSVTPDRVDSLAPTKSSRNNLNNHSKKKQINHINESNNHTFDNDFSALLQQAIASNPLLHNPVPLPETNTLTNQGLNNNLLSSLQSITEQHHFNQETIAAMAAAADFQRQLAAANLHHQNQLVAAAAAAAAAQQQQQQQQQQSPPTNPNMNVTFDLLLRTLLPFCSRPMN</sequence>
<dbReference type="PROSITE" id="PS50157">
    <property type="entry name" value="ZINC_FINGER_C2H2_2"/>
    <property type="match status" value="6"/>
</dbReference>
<evidence type="ECO:0000256" key="4">
    <source>
        <dbReference type="ARBA" id="ARBA00022771"/>
    </source>
</evidence>
<name>A0A6G1S5M2_9ACAR</name>
<dbReference type="GO" id="GO:0000977">
    <property type="term" value="F:RNA polymerase II transcription regulatory region sequence-specific DNA binding"/>
    <property type="evidence" value="ECO:0007669"/>
    <property type="project" value="TreeGrafter"/>
</dbReference>
<feature type="region of interest" description="Disordered" evidence="10">
    <location>
        <begin position="208"/>
        <end position="295"/>
    </location>
</feature>
<keyword evidence="2" id="KW-0479">Metal-binding</keyword>
<dbReference type="FunFam" id="3.30.160.60:FF:001818">
    <property type="entry name" value="GDNF-inducible zinc finger protein 1 isoform X1"/>
    <property type="match status" value="1"/>
</dbReference>
<evidence type="ECO:0000259" key="11">
    <source>
        <dbReference type="PROSITE" id="PS50157"/>
    </source>
</evidence>
<dbReference type="PANTHER" id="PTHR14196">
    <property type="entry name" value="ODD-SKIPPED - RELATED"/>
    <property type="match status" value="1"/>
</dbReference>
<keyword evidence="3" id="KW-0677">Repeat</keyword>
<dbReference type="FunFam" id="3.30.160.60:FF:000086">
    <property type="entry name" value="transcription factor E4F1 isoform X1"/>
    <property type="match status" value="1"/>
</dbReference>
<dbReference type="InterPro" id="IPR036236">
    <property type="entry name" value="Znf_C2H2_sf"/>
</dbReference>
<dbReference type="PANTHER" id="PTHR14196:SF12">
    <property type="entry name" value="ZINC FINGER PROTEIN 208-LIKE"/>
    <property type="match status" value="1"/>
</dbReference>
<feature type="domain" description="C2H2-type" evidence="11">
    <location>
        <begin position="184"/>
        <end position="212"/>
    </location>
</feature>
<evidence type="ECO:0000256" key="5">
    <source>
        <dbReference type="ARBA" id="ARBA00022833"/>
    </source>
</evidence>
<accession>A0A6G1S5M2</accession>
<keyword evidence="8" id="KW-0539">Nucleus</keyword>
<evidence type="ECO:0000256" key="6">
    <source>
        <dbReference type="ARBA" id="ARBA00023015"/>
    </source>
</evidence>
<protein>
    <submittedName>
        <fullName evidence="12">Zinc finger protein 235</fullName>
    </submittedName>
</protein>
<feature type="domain" description="C2H2-type" evidence="11">
    <location>
        <begin position="100"/>
        <end position="127"/>
    </location>
</feature>
<keyword evidence="6" id="KW-0805">Transcription regulation</keyword>
<evidence type="ECO:0000256" key="10">
    <source>
        <dbReference type="SAM" id="MobiDB-lite"/>
    </source>
</evidence>
<dbReference type="GO" id="GO:0000981">
    <property type="term" value="F:DNA-binding transcription factor activity, RNA polymerase II-specific"/>
    <property type="evidence" value="ECO:0007669"/>
    <property type="project" value="TreeGrafter"/>
</dbReference>
<proteinExistence type="inferred from homology"/>
<evidence type="ECO:0000256" key="3">
    <source>
        <dbReference type="ARBA" id="ARBA00022737"/>
    </source>
</evidence>
<dbReference type="InterPro" id="IPR050717">
    <property type="entry name" value="C2H2-ZF_Transcription_Reg"/>
</dbReference>
<evidence type="ECO:0000256" key="1">
    <source>
        <dbReference type="ARBA" id="ARBA00006991"/>
    </source>
</evidence>
<dbReference type="SUPFAM" id="SSF57667">
    <property type="entry name" value="beta-beta-alpha zinc fingers"/>
    <property type="match status" value="3"/>
</dbReference>
<evidence type="ECO:0000256" key="9">
    <source>
        <dbReference type="PROSITE-ProRule" id="PRU00042"/>
    </source>
</evidence>
<dbReference type="InterPro" id="IPR013087">
    <property type="entry name" value="Znf_C2H2_type"/>
</dbReference>
<dbReference type="GO" id="GO:0008270">
    <property type="term" value="F:zinc ion binding"/>
    <property type="evidence" value="ECO:0007669"/>
    <property type="project" value="UniProtKB-KW"/>
</dbReference>
<dbReference type="FunFam" id="3.30.160.60:FF:000761">
    <property type="entry name" value="Zinc finger protein 449"/>
    <property type="match status" value="1"/>
</dbReference>
<dbReference type="FunFam" id="3.30.160.60:FF:000557">
    <property type="entry name" value="zinc finger and SCAN domain-containing protein 29"/>
    <property type="match status" value="1"/>
</dbReference>
<evidence type="ECO:0000256" key="8">
    <source>
        <dbReference type="ARBA" id="ARBA00023242"/>
    </source>
</evidence>
<evidence type="ECO:0000313" key="12">
    <source>
        <dbReference type="EMBL" id="MDE45230.1"/>
    </source>
</evidence>
<organism evidence="12">
    <name type="scientific">Aceria tosichella</name>
    <name type="common">wheat curl mite</name>
    <dbReference type="NCBI Taxonomy" id="561515"/>
    <lineage>
        <taxon>Eukaryota</taxon>
        <taxon>Metazoa</taxon>
        <taxon>Ecdysozoa</taxon>
        <taxon>Arthropoda</taxon>
        <taxon>Chelicerata</taxon>
        <taxon>Arachnida</taxon>
        <taxon>Acari</taxon>
        <taxon>Acariformes</taxon>
        <taxon>Trombidiformes</taxon>
        <taxon>Prostigmata</taxon>
        <taxon>Eupodina</taxon>
        <taxon>Eriophyoidea</taxon>
        <taxon>Eriophyidae</taxon>
        <taxon>Eriophyinae</taxon>
        <taxon>Aceriini</taxon>
        <taxon>Aceria</taxon>
    </lineage>
</organism>
<keyword evidence="5" id="KW-0862">Zinc</keyword>
<keyword evidence="4 9" id="KW-0863">Zinc-finger</keyword>
<dbReference type="EMBL" id="GGYP01000459">
    <property type="protein sequence ID" value="MDE45230.1"/>
    <property type="molecule type" value="Transcribed_RNA"/>
</dbReference>
<feature type="compositionally biased region" description="Low complexity" evidence="10">
    <location>
        <begin position="17"/>
        <end position="28"/>
    </location>
</feature>
<feature type="compositionally biased region" description="Polar residues" evidence="10">
    <location>
        <begin position="280"/>
        <end position="290"/>
    </location>
</feature>
<comment type="similarity">
    <text evidence="1">Belongs to the krueppel C2H2-type zinc-finger protein family.</text>
</comment>
<dbReference type="PROSITE" id="PS00028">
    <property type="entry name" value="ZINC_FINGER_C2H2_1"/>
    <property type="match status" value="6"/>
</dbReference>
<keyword evidence="7" id="KW-0804">Transcription</keyword>
<dbReference type="FunFam" id="3.30.160.60:FF:000135">
    <property type="entry name" value="Zinc finger protein 358"/>
    <property type="match status" value="1"/>
</dbReference>
<feature type="region of interest" description="Disordered" evidence="10">
    <location>
        <begin position="1"/>
        <end position="32"/>
    </location>
</feature>
<feature type="domain" description="C2H2-type" evidence="11">
    <location>
        <begin position="156"/>
        <end position="183"/>
    </location>
</feature>
<reference evidence="12" key="1">
    <citation type="submission" date="2018-10" db="EMBL/GenBank/DDBJ databases">
        <title>Transcriptome assembly of Aceria tosichella (Wheat curl mite) Type 2.</title>
        <authorList>
            <person name="Scully E.D."/>
            <person name="Geib S.M."/>
            <person name="Palmer N.A."/>
            <person name="Gupta A.K."/>
            <person name="Sarath G."/>
            <person name="Tatineni S."/>
        </authorList>
    </citation>
    <scope>NUCLEOTIDE SEQUENCE</scope>
    <source>
        <strain evidence="12">LincolnNE</strain>
    </source>
</reference>
<dbReference type="FunFam" id="3.30.160.60:FF:000065">
    <property type="entry name" value="B-cell CLL/lymphoma 6, member B"/>
    <property type="match status" value="1"/>
</dbReference>
<feature type="domain" description="C2H2-type" evidence="11">
    <location>
        <begin position="128"/>
        <end position="155"/>
    </location>
</feature>
<feature type="domain" description="C2H2-type" evidence="11">
    <location>
        <begin position="72"/>
        <end position="99"/>
    </location>
</feature>
<evidence type="ECO:0000256" key="7">
    <source>
        <dbReference type="ARBA" id="ARBA00023163"/>
    </source>
</evidence>
<feature type="domain" description="C2H2-type" evidence="11">
    <location>
        <begin position="44"/>
        <end position="71"/>
    </location>
</feature>
<dbReference type="AlphaFoldDB" id="A0A6G1S5M2"/>
<dbReference type="SMART" id="SM00355">
    <property type="entry name" value="ZnF_C2H2"/>
    <property type="match status" value="6"/>
</dbReference>
<evidence type="ECO:0000256" key="2">
    <source>
        <dbReference type="ARBA" id="ARBA00022723"/>
    </source>
</evidence>
<dbReference type="Pfam" id="PF00096">
    <property type="entry name" value="zf-C2H2"/>
    <property type="match status" value="6"/>
</dbReference>
<dbReference type="Gene3D" id="3.30.160.60">
    <property type="entry name" value="Classic Zinc Finger"/>
    <property type="match status" value="6"/>
</dbReference>
<dbReference type="GO" id="GO:0005634">
    <property type="term" value="C:nucleus"/>
    <property type="evidence" value="ECO:0007669"/>
    <property type="project" value="TreeGrafter"/>
</dbReference>